<keyword evidence="1" id="KW-0472">Membrane</keyword>
<feature type="transmembrane region" description="Helical" evidence="1">
    <location>
        <begin position="271"/>
        <end position="292"/>
    </location>
</feature>
<sequence length="323" mass="36146">MFHRFRAKINYAVSIAASGMVLIYMIVIFLLYSGFLRQDYLQKVIHTGTILSQSIEAHLNNIEEAALLFSVPSNEESESFDFHTALYQAFRDMLSSNAELSGLIFVTQTESYSYYTTSYAKRGVQELIDALQGSFYSGREESGWRCISAGTPASPSAELVCIHMVRDDGGVPAGYLLLFPQPSVFTESLEPLQTIYHDNLSACLRFDEDTFLPIQLDGRAAGSGFPDMLPFRMTESSWSDSRFVYISIPMEDFNLCFQASIYLQPLFQKQLIMAAVLLGIFLAASACVVLLIRVYTRNMVSRLETLSEKLDGYSPEKEQGGVS</sequence>
<accession>A0A9D1YND1</accession>
<evidence type="ECO:0000313" key="3">
    <source>
        <dbReference type="Proteomes" id="UP000824007"/>
    </source>
</evidence>
<reference evidence="2" key="1">
    <citation type="journal article" date="2021" name="PeerJ">
        <title>Extensive microbial diversity within the chicken gut microbiome revealed by metagenomics and culture.</title>
        <authorList>
            <person name="Gilroy R."/>
            <person name="Ravi A."/>
            <person name="Getino M."/>
            <person name="Pursley I."/>
            <person name="Horton D.L."/>
            <person name="Alikhan N.F."/>
            <person name="Baker D."/>
            <person name="Gharbi K."/>
            <person name="Hall N."/>
            <person name="Watson M."/>
            <person name="Adriaenssens E.M."/>
            <person name="Foster-Nyarko E."/>
            <person name="Jarju S."/>
            <person name="Secka A."/>
            <person name="Antonio M."/>
            <person name="Oren A."/>
            <person name="Chaudhuri R.R."/>
            <person name="La Ragione R."/>
            <person name="Hildebrand F."/>
            <person name="Pallen M.J."/>
        </authorList>
    </citation>
    <scope>NUCLEOTIDE SEQUENCE</scope>
    <source>
        <strain evidence="2">ChiSxjej3B15-24422</strain>
    </source>
</reference>
<comment type="caution">
    <text evidence="2">The sequence shown here is derived from an EMBL/GenBank/DDBJ whole genome shotgun (WGS) entry which is preliminary data.</text>
</comment>
<protein>
    <submittedName>
        <fullName evidence="2">Uncharacterized protein</fullName>
    </submittedName>
</protein>
<evidence type="ECO:0000313" key="2">
    <source>
        <dbReference type="EMBL" id="HIY60015.1"/>
    </source>
</evidence>
<keyword evidence="1" id="KW-1133">Transmembrane helix</keyword>
<reference evidence="2" key="2">
    <citation type="submission" date="2021-04" db="EMBL/GenBank/DDBJ databases">
        <authorList>
            <person name="Gilroy R."/>
        </authorList>
    </citation>
    <scope>NUCLEOTIDE SEQUENCE</scope>
    <source>
        <strain evidence="2">ChiSxjej3B15-24422</strain>
    </source>
</reference>
<organism evidence="2 3">
    <name type="scientific">Candidatus Eisenbergiella pullistercoris</name>
    <dbReference type="NCBI Taxonomy" id="2838555"/>
    <lineage>
        <taxon>Bacteria</taxon>
        <taxon>Bacillati</taxon>
        <taxon>Bacillota</taxon>
        <taxon>Clostridia</taxon>
        <taxon>Lachnospirales</taxon>
        <taxon>Lachnospiraceae</taxon>
        <taxon>Eisenbergiella</taxon>
    </lineage>
</organism>
<gene>
    <name evidence="2" type="ORF">H9831_04950</name>
</gene>
<evidence type="ECO:0000256" key="1">
    <source>
        <dbReference type="SAM" id="Phobius"/>
    </source>
</evidence>
<proteinExistence type="predicted"/>
<keyword evidence="1" id="KW-0812">Transmembrane</keyword>
<feature type="transmembrane region" description="Helical" evidence="1">
    <location>
        <begin position="12"/>
        <end position="35"/>
    </location>
</feature>
<dbReference type="EMBL" id="DXDD01000064">
    <property type="protein sequence ID" value="HIY60015.1"/>
    <property type="molecule type" value="Genomic_DNA"/>
</dbReference>
<dbReference type="Proteomes" id="UP000824007">
    <property type="component" value="Unassembled WGS sequence"/>
</dbReference>
<dbReference type="AlphaFoldDB" id="A0A9D1YND1"/>
<name>A0A9D1YND1_9FIRM</name>